<accession>A0A1F8F8Z0</accession>
<dbReference type="SUPFAM" id="SSF51735">
    <property type="entry name" value="NAD(P)-binding Rossmann-fold domains"/>
    <property type="match status" value="1"/>
</dbReference>
<sequence length="324" mass="36802">MKDILIIGAGQIGSRHLQALKKVNLALSVKVIDPNPESLKIAQERYITMPAGKFQHKIEYLTKIPKNGELIDLAIIATCSDIRAATIKELLKNTKIKYLILEKILFGNKQDYSTIEKIIKKDGIKAWVNLPIRMMPFYMQIDRELAGQRISYHVSGSKYGLVTNAIHYIDHMAGIIGNGDFKLTTSGLEKNIIPSKRRGFLELNGTINILFKNGSDGMFTCYPDGTAPIIIEIYGKNLRCICRESEGKAWISRENKQWKWEEVPVFIPPQSQLTTELVESISNTGKCGLVTYSESKEIHLKMLEPLRKFLNKNGKDKYNYYPFT</sequence>
<comment type="caution">
    <text evidence="2">The sequence shown here is derived from an EMBL/GenBank/DDBJ whole genome shotgun (WGS) entry which is preliminary data.</text>
</comment>
<dbReference type="PANTHER" id="PTHR43377:SF1">
    <property type="entry name" value="BILIVERDIN REDUCTASE A"/>
    <property type="match status" value="1"/>
</dbReference>
<feature type="domain" description="Gfo/Idh/MocA-like oxidoreductase N-terminal" evidence="1">
    <location>
        <begin position="4"/>
        <end position="129"/>
    </location>
</feature>
<dbReference type="Proteomes" id="UP000178908">
    <property type="component" value="Unassembled WGS sequence"/>
</dbReference>
<dbReference type="InterPro" id="IPR000683">
    <property type="entry name" value="Gfo/Idh/MocA-like_OxRdtase_N"/>
</dbReference>
<dbReference type="Pfam" id="PF01408">
    <property type="entry name" value="GFO_IDH_MocA"/>
    <property type="match status" value="1"/>
</dbReference>
<proteinExistence type="predicted"/>
<dbReference type="EMBL" id="MGJO01000017">
    <property type="protein sequence ID" value="OGN09632.1"/>
    <property type="molecule type" value="Genomic_DNA"/>
</dbReference>
<dbReference type="InterPro" id="IPR051450">
    <property type="entry name" value="Gfo/Idh/MocA_Oxidoreductases"/>
</dbReference>
<dbReference type="Gene3D" id="3.40.50.720">
    <property type="entry name" value="NAD(P)-binding Rossmann-like Domain"/>
    <property type="match status" value="1"/>
</dbReference>
<dbReference type="GO" id="GO:0000166">
    <property type="term" value="F:nucleotide binding"/>
    <property type="evidence" value="ECO:0007669"/>
    <property type="project" value="InterPro"/>
</dbReference>
<dbReference type="PANTHER" id="PTHR43377">
    <property type="entry name" value="BILIVERDIN REDUCTASE A"/>
    <property type="match status" value="1"/>
</dbReference>
<evidence type="ECO:0000313" key="3">
    <source>
        <dbReference type="Proteomes" id="UP000178908"/>
    </source>
</evidence>
<evidence type="ECO:0000259" key="1">
    <source>
        <dbReference type="Pfam" id="PF01408"/>
    </source>
</evidence>
<protein>
    <recommendedName>
        <fullName evidence="1">Gfo/Idh/MocA-like oxidoreductase N-terminal domain-containing protein</fullName>
    </recommendedName>
</protein>
<dbReference type="InterPro" id="IPR036291">
    <property type="entry name" value="NAD(P)-bd_dom_sf"/>
</dbReference>
<organism evidence="2 3">
    <name type="scientific">Candidatus Yanofskybacteria bacterium RIFCSPHIGHO2_02_FULL_39_10</name>
    <dbReference type="NCBI Taxonomy" id="1802674"/>
    <lineage>
        <taxon>Bacteria</taxon>
        <taxon>Candidatus Yanofskyibacteriota</taxon>
    </lineage>
</organism>
<gene>
    <name evidence="2" type="ORF">A3C61_01485</name>
</gene>
<evidence type="ECO:0000313" key="2">
    <source>
        <dbReference type="EMBL" id="OGN09632.1"/>
    </source>
</evidence>
<name>A0A1F8F8Z0_9BACT</name>
<dbReference type="AlphaFoldDB" id="A0A1F8F8Z0"/>
<reference evidence="2 3" key="1">
    <citation type="journal article" date="2016" name="Nat. Commun.">
        <title>Thousands of microbial genomes shed light on interconnected biogeochemical processes in an aquifer system.</title>
        <authorList>
            <person name="Anantharaman K."/>
            <person name="Brown C.T."/>
            <person name="Hug L.A."/>
            <person name="Sharon I."/>
            <person name="Castelle C.J."/>
            <person name="Probst A.J."/>
            <person name="Thomas B.C."/>
            <person name="Singh A."/>
            <person name="Wilkins M.J."/>
            <person name="Karaoz U."/>
            <person name="Brodie E.L."/>
            <person name="Williams K.H."/>
            <person name="Hubbard S.S."/>
            <person name="Banfield J.F."/>
        </authorList>
    </citation>
    <scope>NUCLEOTIDE SEQUENCE [LARGE SCALE GENOMIC DNA]</scope>
</reference>